<dbReference type="PANTHER" id="PTHR23505">
    <property type="entry name" value="SPINSTER"/>
    <property type="match status" value="1"/>
</dbReference>
<evidence type="ECO:0000256" key="3">
    <source>
        <dbReference type="ARBA" id="ARBA00022692"/>
    </source>
</evidence>
<dbReference type="PANTHER" id="PTHR23505:SF79">
    <property type="entry name" value="PROTEIN SPINSTER"/>
    <property type="match status" value="1"/>
</dbReference>
<evidence type="ECO:0000256" key="5">
    <source>
        <dbReference type="ARBA" id="ARBA00023136"/>
    </source>
</evidence>
<dbReference type="OrthoDB" id="6770063at2759"/>
<accession>A0A448XRE0</accession>
<proteinExistence type="predicted"/>
<dbReference type="AlphaFoldDB" id="A0A448XRE0"/>
<dbReference type="GO" id="GO:0016020">
    <property type="term" value="C:membrane"/>
    <property type="evidence" value="ECO:0007669"/>
    <property type="project" value="UniProtKB-SubCell"/>
</dbReference>
<dbReference type="EMBL" id="CAAALY010278565">
    <property type="protein sequence ID" value="VEL43061.1"/>
    <property type="molecule type" value="Genomic_DNA"/>
</dbReference>
<comment type="subcellular location">
    <subcellularLocation>
        <location evidence="1">Membrane</location>
        <topology evidence="1">Multi-pass membrane protein</topology>
    </subcellularLocation>
</comment>
<feature type="transmembrane region" description="Helical" evidence="6">
    <location>
        <begin position="55"/>
        <end position="80"/>
    </location>
</feature>
<keyword evidence="5 6" id="KW-0472">Membrane</keyword>
<evidence type="ECO:0000256" key="1">
    <source>
        <dbReference type="ARBA" id="ARBA00004141"/>
    </source>
</evidence>
<organism evidence="7 8">
    <name type="scientific">Protopolystoma xenopodis</name>
    <dbReference type="NCBI Taxonomy" id="117903"/>
    <lineage>
        <taxon>Eukaryota</taxon>
        <taxon>Metazoa</taxon>
        <taxon>Spiralia</taxon>
        <taxon>Lophotrochozoa</taxon>
        <taxon>Platyhelminthes</taxon>
        <taxon>Monogenea</taxon>
        <taxon>Polyopisthocotylea</taxon>
        <taxon>Polystomatidea</taxon>
        <taxon>Polystomatidae</taxon>
        <taxon>Protopolystoma</taxon>
    </lineage>
</organism>
<evidence type="ECO:0000256" key="4">
    <source>
        <dbReference type="ARBA" id="ARBA00022989"/>
    </source>
</evidence>
<dbReference type="InterPro" id="IPR044770">
    <property type="entry name" value="MFS_spinster-like"/>
</dbReference>
<keyword evidence="8" id="KW-1185">Reference proteome</keyword>
<evidence type="ECO:0000256" key="2">
    <source>
        <dbReference type="ARBA" id="ARBA00022448"/>
    </source>
</evidence>
<keyword evidence="2" id="KW-0813">Transport</keyword>
<dbReference type="Proteomes" id="UP000784294">
    <property type="component" value="Unassembled WGS sequence"/>
</dbReference>
<name>A0A448XRE0_9PLAT</name>
<dbReference type="InterPro" id="IPR036259">
    <property type="entry name" value="MFS_trans_sf"/>
</dbReference>
<gene>
    <name evidence="7" type="ORF">PXEA_LOCUS36501</name>
</gene>
<reference evidence="7" key="1">
    <citation type="submission" date="2018-11" db="EMBL/GenBank/DDBJ databases">
        <authorList>
            <consortium name="Pathogen Informatics"/>
        </authorList>
    </citation>
    <scope>NUCLEOTIDE SEQUENCE</scope>
</reference>
<sequence length="81" mass="8988">MALLDGRWQWALRLTPALGLTCIILFSRFHRDPPRGRAEGGENLRTASWLEDIRYLAFSSPTFLFVSAAFTCVSSVLGAVS</sequence>
<evidence type="ECO:0000313" key="8">
    <source>
        <dbReference type="Proteomes" id="UP000784294"/>
    </source>
</evidence>
<keyword evidence="4 6" id="KW-1133">Transmembrane helix</keyword>
<dbReference type="SUPFAM" id="SSF103473">
    <property type="entry name" value="MFS general substrate transporter"/>
    <property type="match status" value="1"/>
</dbReference>
<keyword evidence="3 6" id="KW-0812">Transmembrane</keyword>
<evidence type="ECO:0000256" key="6">
    <source>
        <dbReference type="SAM" id="Phobius"/>
    </source>
</evidence>
<protein>
    <recommendedName>
        <fullName evidence="9">Major facilitator superfamily (MFS) profile domain-containing protein</fullName>
    </recommendedName>
</protein>
<comment type="caution">
    <text evidence="7">The sequence shown here is derived from an EMBL/GenBank/DDBJ whole genome shotgun (WGS) entry which is preliminary data.</text>
</comment>
<evidence type="ECO:0000313" key="7">
    <source>
        <dbReference type="EMBL" id="VEL43061.1"/>
    </source>
</evidence>
<evidence type="ECO:0008006" key="9">
    <source>
        <dbReference type="Google" id="ProtNLM"/>
    </source>
</evidence>